<keyword evidence="5 6" id="KW-0472">Membrane</keyword>
<comment type="caution">
    <text evidence="8">The sequence shown here is derived from an EMBL/GenBank/DDBJ whole genome shotgun (WGS) entry which is preliminary data.</text>
</comment>
<dbReference type="Pfam" id="PF02687">
    <property type="entry name" value="FtsX"/>
    <property type="match status" value="1"/>
</dbReference>
<evidence type="ECO:0000256" key="4">
    <source>
        <dbReference type="ARBA" id="ARBA00022989"/>
    </source>
</evidence>
<evidence type="ECO:0000259" key="7">
    <source>
        <dbReference type="Pfam" id="PF02687"/>
    </source>
</evidence>
<accession>E7GFZ8</accession>
<gene>
    <name evidence="8" type="ORF">HMPREF9488_03691</name>
</gene>
<dbReference type="InterPro" id="IPR003838">
    <property type="entry name" value="ABC3_permease_C"/>
</dbReference>
<evidence type="ECO:0000256" key="3">
    <source>
        <dbReference type="ARBA" id="ARBA00022692"/>
    </source>
</evidence>
<dbReference type="HOGENOM" id="CLU_039499_2_1_9"/>
<feature type="transmembrane region" description="Helical" evidence="6">
    <location>
        <begin position="342"/>
        <end position="364"/>
    </location>
</feature>
<feature type="transmembrane region" description="Helical" evidence="6">
    <location>
        <begin position="399"/>
        <end position="426"/>
    </location>
</feature>
<dbReference type="GO" id="GO:0022857">
    <property type="term" value="F:transmembrane transporter activity"/>
    <property type="evidence" value="ECO:0007669"/>
    <property type="project" value="TreeGrafter"/>
</dbReference>
<keyword evidence="3 6" id="KW-0812">Transmembrane</keyword>
<protein>
    <recommendedName>
        <fullName evidence="7">ABC3 transporter permease C-terminal domain-containing protein</fullName>
    </recommendedName>
</protein>
<dbReference type="OrthoDB" id="9812886at2"/>
<dbReference type="InterPro" id="IPR050250">
    <property type="entry name" value="Macrolide_Exporter_MacB"/>
</dbReference>
<feature type="transmembrane region" description="Helical" evidence="6">
    <location>
        <begin position="21"/>
        <end position="41"/>
    </location>
</feature>
<keyword evidence="2" id="KW-1003">Cell membrane</keyword>
<comment type="subcellular location">
    <subcellularLocation>
        <location evidence="1">Cell membrane</location>
        <topology evidence="1">Multi-pass membrane protein</topology>
    </subcellularLocation>
</comment>
<reference evidence="8 9" key="1">
    <citation type="submission" date="2010-12" db="EMBL/GenBank/DDBJ databases">
        <title>The Genome Sequence of Coprobacillus sp. strain 29_1.</title>
        <authorList>
            <consortium name="The Broad Institute Genome Sequencing Platform"/>
            <person name="Earl A."/>
            <person name="Ward D."/>
            <person name="Feldgarden M."/>
            <person name="Gevers D."/>
            <person name="Daigneault M."/>
            <person name="Sibley C.D."/>
            <person name="White A."/>
            <person name="Strauss J."/>
            <person name="Allen-Vercoe E."/>
            <person name="Young S.K."/>
            <person name="Zeng Q."/>
            <person name="Gargeya S."/>
            <person name="Fitzgerald M."/>
            <person name="Haas B."/>
            <person name="Abouelleil A."/>
            <person name="Alvarado L."/>
            <person name="Arachchi H.M."/>
            <person name="Berlin A."/>
            <person name="Brown A."/>
            <person name="Chapman S.B."/>
            <person name="Chen Z."/>
            <person name="Dunbar C."/>
            <person name="Freedman E."/>
            <person name="Gearin G."/>
            <person name="Gellesch M."/>
            <person name="Goldberg J."/>
            <person name="Griggs A."/>
            <person name="Gujja S."/>
            <person name="Heilman E."/>
            <person name="Heiman D."/>
            <person name="Howarth C."/>
            <person name="Larson L."/>
            <person name="Lui A."/>
            <person name="MacDonald P.J.P."/>
            <person name="Mehta T."/>
            <person name="Montmayeur A."/>
            <person name="Murphy C."/>
            <person name="Neiman D."/>
            <person name="Pearson M."/>
            <person name="Priest M."/>
            <person name="Roberts A."/>
            <person name="Saif S."/>
            <person name="Shea T."/>
            <person name="Shenoy N."/>
            <person name="Sisk P."/>
            <person name="Stolte C."/>
            <person name="Sykes S."/>
            <person name="White J."/>
            <person name="Yandava C."/>
            <person name="Nusbaum C."/>
            <person name="Birren B."/>
        </authorList>
    </citation>
    <scope>NUCLEOTIDE SEQUENCE [LARGE SCALE GENOMIC DNA]</scope>
    <source>
        <strain evidence="8 9">29_1</strain>
    </source>
</reference>
<evidence type="ECO:0000256" key="1">
    <source>
        <dbReference type="ARBA" id="ARBA00004651"/>
    </source>
</evidence>
<keyword evidence="9" id="KW-1185">Reference proteome</keyword>
<feature type="transmembrane region" description="Helical" evidence="6">
    <location>
        <begin position="301"/>
        <end position="322"/>
    </location>
</feature>
<dbReference type="STRING" id="100884.GCA_000269565_02718"/>
<organism evidence="8 9">
    <name type="scientific">Coprobacillus cateniformis</name>
    <dbReference type="NCBI Taxonomy" id="100884"/>
    <lineage>
        <taxon>Bacteria</taxon>
        <taxon>Bacillati</taxon>
        <taxon>Bacillota</taxon>
        <taxon>Erysipelotrichia</taxon>
        <taxon>Erysipelotrichales</taxon>
        <taxon>Coprobacillaceae</taxon>
        <taxon>Coprobacillus</taxon>
    </lineage>
</organism>
<name>E7GFZ8_9FIRM</name>
<evidence type="ECO:0000256" key="5">
    <source>
        <dbReference type="ARBA" id="ARBA00023136"/>
    </source>
</evidence>
<keyword evidence="4 6" id="KW-1133">Transmembrane helix</keyword>
<sequence>MKKDMLRNSLLYIKRKKKKSIIVLFILTAILISLYTCLSINKFSNNVESIIYRAANSSFILKSKNSQELIDTKEVEGIKNLDRINEYNLEYETLAQLKGDDVFGGEQKVEISNLNSEYENLLKIFGVRDSSLSNDFTSEVFKIVEGRHIGKDDKNKIIVHEELAKQNQYELGDKVSIKQIKQYDPDDEDINSNIGLENEYEIVGIFSGKKQESYTGFSSDYSENMAFIDYSSSQKISGIDSNYEKLNQATYFVNSPENMGKVISSIKNMNINWSNIDLEKNTKIFDDISTTVGSIKGIIQIITYSIIVGGCIVLSLILILWLRERIYEIGILLSIGIGKREIIGQFILELVFISIPSLFISTLIGNLVTRKILSEIILKEKIISTLSNASNKIFGSENIFIICQSYGLLILIILLSVLITSGIILMKKPKEILSKMS</sequence>
<dbReference type="GO" id="GO:0005886">
    <property type="term" value="C:plasma membrane"/>
    <property type="evidence" value="ECO:0007669"/>
    <property type="project" value="UniProtKB-SubCell"/>
</dbReference>
<dbReference type="Proteomes" id="UP000003157">
    <property type="component" value="Unassembled WGS sequence"/>
</dbReference>
<evidence type="ECO:0000313" key="9">
    <source>
        <dbReference type="Proteomes" id="UP000003157"/>
    </source>
</evidence>
<dbReference type="EMBL" id="ADKX01000052">
    <property type="protein sequence ID" value="EFW03044.1"/>
    <property type="molecule type" value="Genomic_DNA"/>
</dbReference>
<dbReference type="PANTHER" id="PTHR30572:SF9">
    <property type="entry name" value="ABC TRANSPORTER PERMEASE PROTEIN"/>
    <property type="match status" value="1"/>
</dbReference>
<dbReference type="eggNOG" id="COG0577">
    <property type="taxonomic scope" value="Bacteria"/>
</dbReference>
<proteinExistence type="predicted"/>
<dbReference type="AlphaFoldDB" id="E7GFZ8"/>
<dbReference type="RefSeq" id="WP_008790773.1">
    <property type="nucleotide sequence ID" value="NZ_AKCB01000001.1"/>
</dbReference>
<evidence type="ECO:0000256" key="2">
    <source>
        <dbReference type="ARBA" id="ARBA00022475"/>
    </source>
</evidence>
<evidence type="ECO:0000313" key="8">
    <source>
        <dbReference type="EMBL" id="EFW03044.1"/>
    </source>
</evidence>
<feature type="domain" description="ABC3 transporter permease C-terminal" evidence="7">
    <location>
        <begin position="302"/>
        <end position="424"/>
    </location>
</feature>
<dbReference type="GeneID" id="42774543"/>
<dbReference type="PANTHER" id="PTHR30572">
    <property type="entry name" value="MEMBRANE COMPONENT OF TRANSPORTER-RELATED"/>
    <property type="match status" value="1"/>
</dbReference>
<evidence type="ECO:0000256" key="6">
    <source>
        <dbReference type="SAM" id="Phobius"/>
    </source>
</evidence>